<keyword evidence="2" id="KW-0812">Transmembrane</keyword>
<comment type="caution">
    <text evidence="3">The sequence shown here is derived from an EMBL/GenBank/DDBJ whole genome shotgun (WGS) entry which is preliminary data.</text>
</comment>
<reference evidence="3 4" key="1">
    <citation type="submission" date="2018-04" db="EMBL/GenBank/DDBJ databases">
        <authorList>
            <person name="Zhang X."/>
            <person name="Yuan J."/>
            <person name="Li F."/>
            <person name="Xiang J."/>
        </authorList>
    </citation>
    <scope>NUCLEOTIDE SEQUENCE [LARGE SCALE GENOMIC DNA]</scope>
    <source>
        <tissue evidence="3">Muscle</tissue>
    </source>
</reference>
<evidence type="ECO:0000256" key="2">
    <source>
        <dbReference type="SAM" id="Phobius"/>
    </source>
</evidence>
<keyword evidence="2" id="KW-1133">Transmembrane helix</keyword>
<organism evidence="3 4">
    <name type="scientific">Penaeus vannamei</name>
    <name type="common">Whiteleg shrimp</name>
    <name type="synonym">Litopenaeus vannamei</name>
    <dbReference type="NCBI Taxonomy" id="6689"/>
    <lineage>
        <taxon>Eukaryota</taxon>
        <taxon>Metazoa</taxon>
        <taxon>Ecdysozoa</taxon>
        <taxon>Arthropoda</taxon>
        <taxon>Crustacea</taxon>
        <taxon>Multicrustacea</taxon>
        <taxon>Malacostraca</taxon>
        <taxon>Eumalacostraca</taxon>
        <taxon>Eucarida</taxon>
        <taxon>Decapoda</taxon>
        <taxon>Dendrobranchiata</taxon>
        <taxon>Penaeoidea</taxon>
        <taxon>Penaeidae</taxon>
        <taxon>Penaeus</taxon>
    </lineage>
</organism>
<feature type="transmembrane region" description="Helical" evidence="2">
    <location>
        <begin position="138"/>
        <end position="156"/>
    </location>
</feature>
<evidence type="ECO:0000256" key="1">
    <source>
        <dbReference type="SAM" id="MobiDB-lite"/>
    </source>
</evidence>
<sequence length="377" mass="42608">MGVIILQNTQARAVTVTDAQTTHGMPRHSPVTVFIKRLITSFHFRRVHGGDEAFSVALASRRPVHLDGRIKDESKYLLSWSRGGVARSHARAPCVCRRPSHPKVREVLCRPSLLPARIPGFHSPSTSRPVSRPPSPPLFFFHFFYPLTHPFIHFFLPSVLPSHHPPSFFFLFLSSLPPSLPSFIHSSIHSSINYFFLPGPLTYSLTHSFSQHPSHFLKLPPLPLSLLISNVFFALSLNISYILCILYASQVTTLQTVEGSITHKKPNNQRRVATRLGRHSGHAAPECGVVMSRDTRPPRRASSGFLHLRFTRKEAHPILTHSAEQLPLLANEQRSKNPKPHVLRIKPQSKNPKLRRKKPKPHAFPYLPLHPRKAPKD</sequence>
<accession>A0A423SGU7</accession>
<evidence type="ECO:0000313" key="3">
    <source>
        <dbReference type="EMBL" id="ROT63467.1"/>
    </source>
</evidence>
<gene>
    <name evidence="3" type="ORF">C7M84_018679</name>
</gene>
<dbReference type="Proteomes" id="UP000283509">
    <property type="component" value="Unassembled WGS sequence"/>
</dbReference>
<evidence type="ECO:0000313" key="4">
    <source>
        <dbReference type="Proteomes" id="UP000283509"/>
    </source>
</evidence>
<name>A0A423SGU7_PENVA</name>
<keyword evidence="2" id="KW-0472">Membrane</keyword>
<reference evidence="3 4" key="2">
    <citation type="submission" date="2019-01" db="EMBL/GenBank/DDBJ databases">
        <title>The decoding of complex shrimp genome reveals the adaptation for benthos swimmer, frequently molting mechanism and breeding impact on genome.</title>
        <authorList>
            <person name="Sun Y."/>
            <person name="Gao Y."/>
            <person name="Yu Y."/>
        </authorList>
    </citation>
    <scope>NUCLEOTIDE SEQUENCE [LARGE SCALE GENOMIC DNA]</scope>
    <source>
        <tissue evidence="3">Muscle</tissue>
    </source>
</reference>
<proteinExistence type="predicted"/>
<protein>
    <submittedName>
        <fullName evidence="3">Uncharacterized protein</fullName>
    </submittedName>
</protein>
<feature type="region of interest" description="Disordered" evidence="1">
    <location>
        <begin position="332"/>
        <end position="377"/>
    </location>
</feature>
<dbReference type="AlphaFoldDB" id="A0A423SGU7"/>
<feature type="transmembrane region" description="Helical" evidence="2">
    <location>
        <begin position="224"/>
        <end position="248"/>
    </location>
</feature>
<feature type="compositionally biased region" description="Basic residues" evidence="1">
    <location>
        <begin position="352"/>
        <end position="361"/>
    </location>
</feature>
<keyword evidence="4" id="KW-1185">Reference proteome</keyword>
<dbReference type="EMBL" id="QCYY01003438">
    <property type="protein sequence ID" value="ROT63467.1"/>
    <property type="molecule type" value="Genomic_DNA"/>
</dbReference>